<keyword evidence="1" id="KW-1133">Transmembrane helix</keyword>
<keyword evidence="4" id="KW-1185">Reference proteome</keyword>
<evidence type="ECO:0000256" key="1">
    <source>
        <dbReference type="SAM" id="Phobius"/>
    </source>
</evidence>
<dbReference type="InterPro" id="IPR025196">
    <property type="entry name" value="DUF4126"/>
</dbReference>
<sequence>MLEAITGLALASAAGLNAYIPLLGLGLLSKFTDLLTLPEGWAWLESWWALGALAVLLLIETIVDKVPALDTANDILQTVVRPASGGLVFSAGSASSTVAVTDPEAFVNSSAFWPFVIGVLIALVPHILKLVARPVVNLASAGLGASVMSTIEDIAAVVVTVLAVLLPLLALALIVLLVVLGVRWFRRFRARRQGAAPAAPAAG</sequence>
<evidence type="ECO:0000259" key="2">
    <source>
        <dbReference type="Pfam" id="PF13548"/>
    </source>
</evidence>
<protein>
    <recommendedName>
        <fullName evidence="2">DUF4126 domain-containing protein</fullName>
    </recommendedName>
</protein>
<reference evidence="3 4" key="1">
    <citation type="submission" date="2020-07" db="EMBL/GenBank/DDBJ databases">
        <title>Sequencing the genomes of 1000 actinobacteria strains.</title>
        <authorList>
            <person name="Klenk H.-P."/>
        </authorList>
    </citation>
    <scope>NUCLEOTIDE SEQUENCE [LARGE SCALE GENOMIC DNA]</scope>
    <source>
        <strain evidence="3 4">DSM 17380</strain>
    </source>
</reference>
<proteinExistence type="predicted"/>
<dbReference type="EMBL" id="JACCBD010000001">
    <property type="protein sequence ID" value="NYD26591.1"/>
    <property type="molecule type" value="Genomic_DNA"/>
</dbReference>
<dbReference type="RefSeq" id="WP_185986757.1">
    <property type="nucleotide sequence ID" value="NZ_BAAALZ010000005.1"/>
</dbReference>
<dbReference type="Proteomes" id="UP000586095">
    <property type="component" value="Unassembled WGS sequence"/>
</dbReference>
<feature type="domain" description="DUF4126" evidence="2">
    <location>
        <begin position="5"/>
        <end position="186"/>
    </location>
</feature>
<name>A0A852QZ13_9MICO</name>
<keyword evidence="1" id="KW-0472">Membrane</keyword>
<keyword evidence="1" id="KW-0812">Transmembrane</keyword>
<accession>A0A852QZ13</accession>
<comment type="caution">
    <text evidence="3">The sequence shown here is derived from an EMBL/GenBank/DDBJ whole genome shotgun (WGS) entry which is preliminary data.</text>
</comment>
<organism evidence="3 4">
    <name type="scientific">Leucobacter aridicollis</name>
    <dbReference type="NCBI Taxonomy" id="283878"/>
    <lineage>
        <taxon>Bacteria</taxon>
        <taxon>Bacillati</taxon>
        <taxon>Actinomycetota</taxon>
        <taxon>Actinomycetes</taxon>
        <taxon>Micrococcales</taxon>
        <taxon>Microbacteriaceae</taxon>
        <taxon>Leucobacter</taxon>
    </lineage>
</organism>
<dbReference type="AlphaFoldDB" id="A0A852QZ13"/>
<feature type="transmembrane region" description="Helical" evidence="1">
    <location>
        <begin position="157"/>
        <end position="182"/>
    </location>
</feature>
<feature type="transmembrane region" description="Helical" evidence="1">
    <location>
        <begin position="111"/>
        <end position="128"/>
    </location>
</feature>
<gene>
    <name evidence="3" type="ORF">BJ960_001394</name>
</gene>
<dbReference type="Pfam" id="PF13548">
    <property type="entry name" value="DUF4126"/>
    <property type="match status" value="1"/>
</dbReference>
<feature type="transmembrane region" description="Helical" evidence="1">
    <location>
        <begin position="42"/>
        <end position="59"/>
    </location>
</feature>
<evidence type="ECO:0000313" key="4">
    <source>
        <dbReference type="Proteomes" id="UP000586095"/>
    </source>
</evidence>
<evidence type="ECO:0000313" key="3">
    <source>
        <dbReference type="EMBL" id="NYD26591.1"/>
    </source>
</evidence>